<organism evidence="9 10">
    <name type="scientific">Corynebacterium suranareeae</name>
    <dbReference type="NCBI Taxonomy" id="2506452"/>
    <lineage>
        <taxon>Bacteria</taxon>
        <taxon>Bacillati</taxon>
        <taxon>Actinomycetota</taxon>
        <taxon>Actinomycetes</taxon>
        <taxon>Mycobacteriales</taxon>
        <taxon>Corynebacteriaceae</taxon>
        <taxon>Corynebacterium</taxon>
    </lineage>
</organism>
<comment type="function">
    <text evidence="8">Probably functions as a manganese efflux pump.</text>
</comment>
<dbReference type="InterPro" id="IPR022929">
    <property type="entry name" value="Put_MntP"/>
</dbReference>
<dbReference type="GO" id="GO:0005384">
    <property type="term" value="F:manganese ion transmembrane transporter activity"/>
    <property type="evidence" value="ECO:0007669"/>
    <property type="project" value="UniProtKB-UniRule"/>
</dbReference>
<dbReference type="InterPro" id="IPR003810">
    <property type="entry name" value="Mntp/YtaF"/>
</dbReference>
<evidence type="ECO:0000256" key="8">
    <source>
        <dbReference type="HAMAP-Rule" id="MF_01521"/>
    </source>
</evidence>
<dbReference type="AlphaFoldDB" id="A0A160PRS4"/>
<sequence length="190" mass="20046">MPFFQILLLSIGVAADAFACSVVRGTVIRVNLLKRALVLAGIFGVFQAAMPLIGWFIGHFFAGITFISDVDHWISFALLGAVGVKMIWDAFHPDEDESVVDDGRIQFKPAIILGLATSIDALAVGMGLAFVEVSIIQVALAMGVITFALSLVGAWIGHHGGGKFGKWATILGGVILIGIGANIVFEHLSA</sequence>
<evidence type="ECO:0000256" key="1">
    <source>
        <dbReference type="ARBA" id="ARBA00022448"/>
    </source>
</evidence>
<comment type="caution">
    <text evidence="8">Lacks conserved residue(s) required for the propagation of feature annotation.</text>
</comment>
<keyword evidence="6 8" id="KW-0472">Membrane</keyword>
<evidence type="ECO:0000256" key="6">
    <source>
        <dbReference type="ARBA" id="ARBA00023136"/>
    </source>
</evidence>
<keyword evidence="1 8" id="KW-0813">Transport</keyword>
<evidence type="ECO:0000313" key="10">
    <source>
        <dbReference type="Proteomes" id="UP000218244"/>
    </source>
</evidence>
<keyword evidence="7 8" id="KW-0464">Manganese</keyword>
<keyword evidence="5 8" id="KW-0406">Ion transport</keyword>
<dbReference type="PANTHER" id="PTHR35529">
    <property type="entry name" value="MANGANESE EFFLUX PUMP MNTP-RELATED"/>
    <property type="match status" value="1"/>
</dbReference>
<protein>
    <recommendedName>
        <fullName evidence="8">Putative manganese efflux pump MntP</fullName>
    </recommendedName>
</protein>
<name>A0A160PRS4_9CORY</name>
<dbReference type="RefSeq" id="WP_096455864.1">
    <property type="nucleotide sequence ID" value="NZ_AP017369.1"/>
</dbReference>
<evidence type="ECO:0000256" key="5">
    <source>
        <dbReference type="ARBA" id="ARBA00023065"/>
    </source>
</evidence>
<proteinExistence type="inferred from homology"/>
<evidence type="ECO:0000256" key="7">
    <source>
        <dbReference type="ARBA" id="ARBA00023211"/>
    </source>
</evidence>
<dbReference type="Proteomes" id="UP000218244">
    <property type="component" value="Chromosome"/>
</dbReference>
<evidence type="ECO:0000313" key="9">
    <source>
        <dbReference type="EMBL" id="BAU95823.1"/>
    </source>
</evidence>
<feature type="transmembrane region" description="Helical" evidence="8">
    <location>
        <begin position="111"/>
        <end position="131"/>
    </location>
</feature>
<dbReference type="Pfam" id="PF02659">
    <property type="entry name" value="Mntp"/>
    <property type="match status" value="1"/>
</dbReference>
<feature type="transmembrane region" description="Helical" evidence="8">
    <location>
        <begin position="138"/>
        <end position="158"/>
    </location>
</feature>
<feature type="transmembrane region" description="Helical" evidence="8">
    <location>
        <begin position="164"/>
        <end position="185"/>
    </location>
</feature>
<dbReference type="KEGG" id="csur:N24_1561"/>
<accession>A0A160PRS4</accession>
<keyword evidence="3 8" id="KW-0812">Transmembrane</keyword>
<dbReference type="GO" id="GO:0005886">
    <property type="term" value="C:plasma membrane"/>
    <property type="evidence" value="ECO:0007669"/>
    <property type="project" value="UniProtKB-SubCell"/>
</dbReference>
<gene>
    <name evidence="8" type="primary">mntP</name>
    <name evidence="9" type="ORF">N24_1561</name>
</gene>
<dbReference type="HAMAP" id="MF_01521">
    <property type="entry name" value="MntP_pump"/>
    <property type="match status" value="1"/>
</dbReference>
<feature type="transmembrane region" description="Helical" evidence="8">
    <location>
        <begin position="35"/>
        <end position="61"/>
    </location>
</feature>
<evidence type="ECO:0000256" key="4">
    <source>
        <dbReference type="ARBA" id="ARBA00022989"/>
    </source>
</evidence>
<dbReference type="EMBL" id="AP017369">
    <property type="protein sequence ID" value="BAU95823.1"/>
    <property type="molecule type" value="Genomic_DNA"/>
</dbReference>
<keyword evidence="2 8" id="KW-1003">Cell membrane</keyword>
<reference evidence="9 10" key="1">
    <citation type="submission" date="2016-02" db="EMBL/GenBank/DDBJ databases">
        <title>Corynebacterium glutamicum N24 whole genome sequencing project.</title>
        <authorList>
            <person name="Matsutani M."/>
            <person name="Nangtapong N."/>
            <person name="Yakushi T."/>
            <person name="Matsushita K."/>
        </authorList>
    </citation>
    <scope>NUCLEOTIDE SEQUENCE [LARGE SCALE GENOMIC DNA]</scope>
    <source>
        <strain evidence="9 10">N24</strain>
    </source>
</reference>
<keyword evidence="4 8" id="KW-1133">Transmembrane helix</keyword>
<evidence type="ECO:0000256" key="3">
    <source>
        <dbReference type="ARBA" id="ARBA00022692"/>
    </source>
</evidence>
<comment type="subcellular location">
    <subcellularLocation>
        <location evidence="8">Cell membrane</location>
        <topology evidence="8">Multi-pass membrane protein</topology>
    </subcellularLocation>
</comment>
<keyword evidence="10" id="KW-1185">Reference proteome</keyword>
<dbReference type="PANTHER" id="PTHR35529:SF1">
    <property type="entry name" value="MANGANESE EFFLUX PUMP MNTP-RELATED"/>
    <property type="match status" value="1"/>
</dbReference>
<evidence type="ECO:0000256" key="2">
    <source>
        <dbReference type="ARBA" id="ARBA00022475"/>
    </source>
</evidence>
<comment type="similarity">
    <text evidence="8">Belongs to the MntP (TC 9.B.29) family.</text>
</comment>